<proteinExistence type="predicted"/>
<sequence>MGSTNNGYVPNTQAQLRYLVQWFHEWSEMQRSDFLPILSQKFGSKSYVNGLLPGIEGLPNLEEKPPSLFQCRVKLFREWSETWSPADKEQFLSHIKAMDPEFVQKYEDEINTSSKTTSNDIGQEENSGLQE</sequence>
<evidence type="ECO:0000313" key="2">
    <source>
        <dbReference type="EMBL" id="JAS63698.1"/>
    </source>
</evidence>
<dbReference type="AlphaFoldDB" id="A0A1B6GMN2"/>
<dbReference type="PANTHER" id="PTHR16260:SF3">
    <property type="entry name" value="CHROMOSOME 14 OPEN READING FRAME 119-LIKE-RELATED"/>
    <property type="match status" value="1"/>
</dbReference>
<feature type="compositionally biased region" description="Polar residues" evidence="1">
    <location>
        <begin position="111"/>
        <end position="131"/>
    </location>
</feature>
<reference evidence="2" key="1">
    <citation type="submission" date="2015-11" db="EMBL/GenBank/DDBJ databases">
        <title>De novo transcriptome assembly of four potential Pierce s Disease insect vectors from Arizona vineyards.</title>
        <authorList>
            <person name="Tassone E.E."/>
        </authorList>
    </citation>
    <scope>NUCLEOTIDE SEQUENCE</scope>
</reference>
<dbReference type="Pfam" id="PF14969">
    <property type="entry name" value="DUF4508"/>
    <property type="match status" value="1"/>
</dbReference>
<dbReference type="InterPro" id="IPR028019">
    <property type="entry name" value="DUF4508"/>
</dbReference>
<gene>
    <name evidence="2" type="ORF">g.18601</name>
</gene>
<name>A0A1B6GMN2_9HEMI</name>
<protein>
    <submittedName>
        <fullName evidence="2">Uncharacterized protein</fullName>
    </submittedName>
</protein>
<evidence type="ECO:0000256" key="1">
    <source>
        <dbReference type="SAM" id="MobiDB-lite"/>
    </source>
</evidence>
<feature type="region of interest" description="Disordered" evidence="1">
    <location>
        <begin position="106"/>
        <end position="131"/>
    </location>
</feature>
<organism evidence="2">
    <name type="scientific">Cuerna arida</name>
    <dbReference type="NCBI Taxonomy" id="1464854"/>
    <lineage>
        <taxon>Eukaryota</taxon>
        <taxon>Metazoa</taxon>
        <taxon>Ecdysozoa</taxon>
        <taxon>Arthropoda</taxon>
        <taxon>Hexapoda</taxon>
        <taxon>Insecta</taxon>
        <taxon>Pterygota</taxon>
        <taxon>Neoptera</taxon>
        <taxon>Paraneoptera</taxon>
        <taxon>Hemiptera</taxon>
        <taxon>Auchenorrhyncha</taxon>
        <taxon>Membracoidea</taxon>
        <taxon>Cicadellidae</taxon>
        <taxon>Cicadellinae</taxon>
        <taxon>Proconiini</taxon>
        <taxon>Cuerna</taxon>
    </lineage>
</organism>
<dbReference type="EMBL" id="GECZ01006071">
    <property type="protein sequence ID" value="JAS63698.1"/>
    <property type="molecule type" value="Transcribed_RNA"/>
</dbReference>
<dbReference type="PANTHER" id="PTHR16260">
    <property type="entry name" value="SIMILAR TO 1700123O20RIK PROTEIN"/>
    <property type="match status" value="1"/>
</dbReference>
<accession>A0A1B6GMN2</accession>